<comment type="caution">
    <text evidence="2">The sequence shown here is derived from an EMBL/GenBank/DDBJ whole genome shotgun (WGS) entry which is preliminary data.</text>
</comment>
<dbReference type="SUPFAM" id="SSF51261">
    <property type="entry name" value="Duplicated hybrid motif"/>
    <property type="match status" value="1"/>
</dbReference>
<accession>A0ABN8F9D2</accession>
<dbReference type="PANTHER" id="PTHR21666">
    <property type="entry name" value="PEPTIDASE-RELATED"/>
    <property type="match status" value="1"/>
</dbReference>
<dbReference type="InterPro" id="IPR011055">
    <property type="entry name" value="Dup_hybrid_motif"/>
</dbReference>
<evidence type="ECO:0000313" key="2">
    <source>
        <dbReference type="EMBL" id="CAH1001356.1"/>
    </source>
</evidence>
<organism evidence="2 3">
    <name type="scientific">Neolewinella maritima</name>
    <dbReference type="NCBI Taxonomy" id="1383882"/>
    <lineage>
        <taxon>Bacteria</taxon>
        <taxon>Pseudomonadati</taxon>
        <taxon>Bacteroidota</taxon>
        <taxon>Saprospiria</taxon>
        <taxon>Saprospirales</taxon>
        <taxon>Lewinellaceae</taxon>
        <taxon>Neolewinella</taxon>
    </lineage>
</organism>
<evidence type="ECO:0000259" key="1">
    <source>
        <dbReference type="Pfam" id="PF01551"/>
    </source>
</evidence>
<keyword evidence="3" id="KW-1185">Reference proteome</keyword>
<dbReference type="RefSeq" id="WP_238751203.1">
    <property type="nucleotide sequence ID" value="NZ_CAKLPZ010000002.1"/>
</dbReference>
<feature type="domain" description="M23ase beta-sheet core" evidence="1">
    <location>
        <begin position="43"/>
        <end position="111"/>
    </location>
</feature>
<feature type="domain" description="M23ase beta-sheet core" evidence="1">
    <location>
        <begin position="128"/>
        <end position="160"/>
    </location>
</feature>
<gene>
    <name evidence="2" type="ORF">LEM8419_02257</name>
</gene>
<reference evidence="2" key="1">
    <citation type="submission" date="2021-12" db="EMBL/GenBank/DDBJ databases">
        <authorList>
            <person name="Rodrigo-Torres L."/>
            <person name="Arahal R. D."/>
            <person name="Lucena T."/>
        </authorList>
    </citation>
    <scope>NUCLEOTIDE SEQUENCE</scope>
    <source>
        <strain evidence="2">CECT 8419</strain>
    </source>
</reference>
<dbReference type="Proteomes" id="UP000837803">
    <property type="component" value="Unassembled WGS sequence"/>
</dbReference>
<dbReference type="PANTHER" id="PTHR21666:SF285">
    <property type="entry name" value="M23 FAMILY METALLOPEPTIDASE"/>
    <property type="match status" value="1"/>
</dbReference>
<dbReference type="Gene3D" id="2.70.70.10">
    <property type="entry name" value="Glucose Permease (Domain IIA)"/>
    <property type="match status" value="1"/>
</dbReference>
<proteinExistence type="predicted"/>
<dbReference type="InterPro" id="IPR016047">
    <property type="entry name" value="M23ase_b-sheet_dom"/>
</dbReference>
<dbReference type="CDD" id="cd12797">
    <property type="entry name" value="M23_peptidase"/>
    <property type="match status" value="1"/>
</dbReference>
<sequence length="561" mass="62469">MIRLICLGLFLLYSLGVSAQYTPPLRGPLLVTGTFGELRSDHFHGGLDFRAAVGTPVYAVQEGYVSRIRVSGGGYGQAVYIDHPDGKRSVYGHLEVLAPAYRDTIRALQYAGESFEIDLRPDSLAFPVRQGQQIGGVGNRGFSFGPHLHFEIRESATDAPLNPLSLGFAVPDTRSPQLRKLRVYSLDARDHPVAETEYDLLDGSLPDTVRVSHDRVGLGFQAFDRQNAMPNRNGIYAAALHINERKTFSFVYDRIAYEDTEYLNALTDYSAWKQRSSWYYLLYARTPDAVFWRDTTQSLLTEDGIQELLPGEPVTVTVSVRDFAGNTSHKEFILLYTPDTAAPIALRAPPPYTYDLPAGEPSVIDTGGMRLELPAQALYDDLYFAYTRLRDTSTNYLSDAHRLHDVYTPLHGRARLSLSPREPVPVELQQRVYLARCGKDGTYRSVGGAWEGEQLVSSIGSFGTYALLLDTVPPTVRIERFRTDLRRAAGFSLLLEEAAGGTLSYRGTVDGTWVLLEYDAKSGRLSHTFEPGEIAAGQHTFLLSVTDARGNERTFTRGFRR</sequence>
<evidence type="ECO:0000313" key="3">
    <source>
        <dbReference type="Proteomes" id="UP000837803"/>
    </source>
</evidence>
<protein>
    <recommendedName>
        <fullName evidence="1">M23ase beta-sheet core domain-containing protein</fullName>
    </recommendedName>
</protein>
<name>A0ABN8F9D2_9BACT</name>
<dbReference type="InterPro" id="IPR050570">
    <property type="entry name" value="Cell_wall_metabolism_enzyme"/>
</dbReference>
<dbReference type="EMBL" id="CAKLPZ010000002">
    <property type="protein sequence ID" value="CAH1001356.1"/>
    <property type="molecule type" value="Genomic_DNA"/>
</dbReference>
<dbReference type="Pfam" id="PF01551">
    <property type="entry name" value="Peptidase_M23"/>
    <property type="match status" value="2"/>
</dbReference>